<dbReference type="InterPro" id="IPR013087">
    <property type="entry name" value="Znf_C2H2_type"/>
</dbReference>
<evidence type="ECO:0000313" key="3">
    <source>
        <dbReference type="EMBL" id="KAG7157684.1"/>
    </source>
</evidence>
<feature type="compositionally biased region" description="Acidic residues" evidence="1">
    <location>
        <begin position="795"/>
        <end position="815"/>
    </location>
</feature>
<evidence type="ECO:0000313" key="4">
    <source>
        <dbReference type="Proteomes" id="UP000747542"/>
    </source>
</evidence>
<dbReference type="SUPFAM" id="SSF63748">
    <property type="entry name" value="Tudor/PWWP/MBT"/>
    <property type="match status" value="1"/>
</dbReference>
<feature type="compositionally biased region" description="Polar residues" evidence="1">
    <location>
        <begin position="1075"/>
        <end position="1086"/>
    </location>
</feature>
<feature type="domain" description="C2H2-type" evidence="2">
    <location>
        <begin position="281"/>
        <end position="301"/>
    </location>
</feature>
<feature type="compositionally biased region" description="Acidic residues" evidence="1">
    <location>
        <begin position="830"/>
        <end position="840"/>
    </location>
</feature>
<evidence type="ECO:0000259" key="2">
    <source>
        <dbReference type="PROSITE" id="PS00028"/>
    </source>
</evidence>
<dbReference type="EMBL" id="JAHLQT010036987">
    <property type="protein sequence ID" value="KAG7157684.1"/>
    <property type="molecule type" value="Genomic_DNA"/>
</dbReference>
<dbReference type="Pfam" id="PF00855">
    <property type="entry name" value="PWWP"/>
    <property type="match status" value="1"/>
</dbReference>
<feature type="region of interest" description="Disordered" evidence="1">
    <location>
        <begin position="313"/>
        <end position="424"/>
    </location>
</feature>
<feature type="region of interest" description="Disordered" evidence="1">
    <location>
        <begin position="915"/>
        <end position="975"/>
    </location>
</feature>
<feature type="compositionally biased region" description="Basic and acidic residues" evidence="1">
    <location>
        <begin position="1"/>
        <end position="20"/>
    </location>
</feature>
<feature type="region of interest" description="Disordered" evidence="1">
    <location>
        <begin position="1"/>
        <end position="53"/>
    </location>
</feature>
<dbReference type="Gene3D" id="2.30.30.140">
    <property type="match status" value="1"/>
</dbReference>
<organism evidence="3 4">
    <name type="scientific">Homarus americanus</name>
    <name type="common">American lobster</name>
    <dbReference type="NCBI Taxonomy" id="6706"/>
    <lineage>
        <taxon>Eukaryota</taxon>
        <taxon>Metazoa</taxon>
        <taxon>Ecdysozoa</taxon>
        <taxon>Arthropoda</taxon>
        <taxon>Crustacea</taxon>
        <taxon>Multicrustacea</taxon>
        <taxon>Malacostraca</taxon>
        <taxon>Eumalacostraca</taxon>
        <taxon>Eucarida</taxon>
        <taxon>Decapoda</taxon>
        <taxon>Pleocyemata</taxon>
        <taxon>Astacidea</taxon>
        <taxon>Nephropoidea</taxon>
        <taxon>Nephropidae</taxon>
        <taxon>Homarus</taxon>
    </lineage>
</organism>
<feature type="compositionally biased region" description="Acidic residues" evidence="1">
    <location>
        <begin position="396"/>
        <end position="405"/>
    </location>
</feature>
<protein>
    <submittedName>
        <fullName evidence="3">Putative PWWP domain-containing protein</fullName>
    </submittedName>
</protein>
<feature type="compositionally biased region" description="Basic and acidic residues" evidence="1">
    <location>
        <begin position="924"/>
        <end position="941"/>
    </location>
</feature>
<accession>A0A8J5MNA4</accession>
<feature type="compositionally biased region" description="Polar residues" evidence="1">
    <location>
        <begin position="549"/>
        <end position="558"/>
    </location>
</feature>
<evidence type="ECO:0000256" key="1">
    <source>
        <dbReference type="SAM" id="MobiDB-lite"/>
    </source>
</evidence>
<feature type="compositionally biased region" description="Acidic residues" evidence="1">
    <location>
        <begin position="750"/>
        <end position="766"/>
    </location>
</feature>
<dbReference type="PROSITE" id="PS00028">
    <property type="entry name" value="ZINC_FINGER_C2H2_1"/>
    <property type="match status" value="1"/>
</dbReference>
<sequence length="1121" mass="125293">MTTPEIKRRIDRGENRHENTDGLPLTREAAAHTTHQPTLAHSHSTLPHRPPPWLKIDAADAHSYLAPTPRNRETERARGMSHLESGSVVWVRLGQAWWPGTITTVAKCPPEYVQALRKMPVAIVKFFHENEYQDVHKSEHIFPYNCDRKEEFIRRGQCVNRNQSHGDVDLLAKFEADVVTAEKLTGGDMNILQTLGEVAGKRRIDYSNLGFGQQKSKKKKEEVVKRGTDIGQAVVYKKVGSRIPGNKMQQAVIQYKVRILPQPKRENSEEDMRAASNWYKCHICGFTCTRLNVIIWHNKVHMKKVYNYDTGIKIPGRRRRKQGTPKTNKDSKRKGKDAKGREHLQHAHTNGQVSESRKSLQDTKQLLMDWADDDEGADGDAAKTVGSDKVRKQNDSDDGYSDIDDYPPPQPKYERKPMPKASDINSAFDALLAATPAIPVTPSSSQTSNYINNDSDSDYSDWEKYYARDSGSNSEEEEVEQESDIKSLCEGKEERNDDTNGQEKREEKDSSGERAVEEEATAKVKEEREENAPSPKVDNSCEDVRSQLHVRTTYQQEELTPEPDEEKQMCINKHYEPTDDVSEPVQGISKPTDDVSEPVQGISEPTDDVSEPVQGISEPTDDVSEPGDVVPRPAEEGQHTGTSPEQLLDDNNEPLENIFDRTDDISSQTEEVSDQTDKDYEPTDEASGRIDEAYEPTDDNYERSNDAFEQTEGDYERTDSMYEQTEDVCEQTKDIEERTEDMDEQKQSDDIYEQSEDVNEQTEDSEGGDKPSEDVYDPSEDVYNPSEDVYAPSEDVYDPSEDVYDPSEDVYDPSEDVYGPTENIDKPSEDVDSPAEDFDGPNDFNDNAAEEDGEQSDHSDGQADEPYNVGEESPARVDQPDTDTGEANELTQNIDKFSENIGEFTQGLNVGLAESEGITENVEENERLKESGHEPTRRPFDADSDAPEVSHSKTEAEPEDTNEPAKTSDVATTSSSGTTYMLVAVDAHGNTVPTVPTPALSEGGNDLVAVEATMEDGTTRTLYIDPSQLGPNVDLNNLMLHIDSSGQEHVIIPSSSSSDSETPSQELHSTETRGLHQNVSESSNVQAPYPAETRGHQQTNLVESTRHGHYSPARPDENESA</sequence>
<dbReference type="SUPFAM" id="SSF58104">
    <property type="entry name" value="Methyl-accepting chemotaxis protein (MCP) signaling domain"/>
    <property type="match status" value="1"/>
</dbReference>
<feature type="compositionally biased region" description="Polar residues" evidence="1">
    <location>
        <begin position="33"/>
        <end position="45"/>
    </location>
</feature>
<feature type="compositionally biased region" description="Basic and acidic residues" evidence="1">
    <location>
        <begin position="386"/>
        <end position="395"/>
    </location>
</feature>
<feature type="region of interest" description="Disordered" evidence="1">
    <location>
        <begin position="437"/>
        <end position="899"/>
    </location>
</feature>
<feature type="compositionally biased region" description="Basic and acidic residues" evidence="1">
    <location>
        <begin position="483"/>
        <end position="531"/>
    </location>
</feature>
<gene>
    <name evidence="3" type="ORF">Hamer_G018746</name>
</gene>
<comment type="caution">
    <text evidence="3">The sequence shown here is derived from an EMBL/GenBank/DDBJ whole genome shotgun (WGS) entry which is preliminary data.</text>
</comment>
<dbReference type="AlphaFoldDB" id="A0A8J5MNA4"/>
<feature type="compositionally biased region" description="Basic and acidic residues" evidence="1">
    <location>
        <begin position="675"/>
        <end position="692"/>
    </location>
</feature>
<name>A0A8J5MNA4_HOMAM</name>
<proteinExistence type="predicted"/>
<dbReference type="InterPro" id="IPR000313">
    <property type="entry name" value="PWWP_dom"/>
</dbReference>
<reference evidence="3" key="1">
    <citation type="journal article" date="2021" name="Sci. Adv.">
        <title>The American lobster genome reveals insights on longevity, neural, and immune adaptations.</title>
        <authorList>
            <person name="Polinski J.M."/>
            <person name="Zimin A.V."/>
            <person name="Clark K.F."/>
            <person name="Kohn A.B."/>
            <person name="Sadowski N."/>
            <person name="Timp W."/>
            <person name="Ptitsyn A."/>
            <person name="Khanna P."/>
            <person name="Romanova D.Y."/>
            <person name="Williams P."/>
            <person name="Greenwood S.J."/>
            <person name="Moroz L.L."/>
            <person name="Walt D.R."/>
            <person name="Bodnar A.G."/>
        </authorList>
    </citation>
    <scope>NUCLEOTIDE SEQUENCE</scope>
    <source>
        <strain evidence="3">GMGI-L3</strain>
    </source>
</reference>
<keyword evidence="4" id="KW-1185">Reference proteome</keyword>
<dbReference type="Proteomes" id="UP000747542">
    <property type="component" value="Unassembled WGS sequence"/>
</dbReference>
<feature type="region of interest" description="Disordered" evidence="1">
    <location>
        <begin position="1050"/>
        <end position="1121"/>
    </location>
</feature>